<evidence type="ECO:0000256" key="4">
    <source>
        <dbReference type="ARBA" id="ARBA00022695"/>
    </source>
</evidence>
<dbReference type="RefSeq" id="YP_009145380.1">
    <property type="nucleotide sequence ID" value="NC_027286.1"/>
</dbReference>
<comment type="catalytic activity">
    <reaction evidence="6 7">
        <text>RNA(n) + a ribonucleoside 5'-triphosphate = RNA(n+1) + diphosphate</text>
        <dbReference type="Rhea" id="RHEA:21248"/>
        <dbReference type="Rhea" id="RHEA-COMP:14527"/>
        <dbReference type="Rhea" id="RHEA-COMP:17342"/>
        <dbReference type="ChEBI" id="CHEBI:33019"/>
        <dbReference type="ChEBI" id="CHEBI:61557"/>
        <dbReference type="ChEBI" id="CHEBI:140395"/>
        <dbReference type="EC" id="2.7.7.6"/>
    </reaction>
</comment>
<dbReference type="InterPro" id="IPR000722">
    <property type="entry name" value="RNA_pol_asu"/>
</dbReference>
<dbReference type="GO" id="GO:0003899">
    <property type="term" value="F:DNA-directed RNA polymerase activity"/>
    <property type="evidence" value="ECO:0007669"/>
    <property type="project" value="UniProtKB-EC"/>
</dbReference>
<feature type="domain" description="RNA polymerase N-terminal" evidence="8">
    <location>
        <begin position="227"/>
        <end position="505"/>
    </location>
</feature>
<dbReference type="InterPro" id="IPR006592">
    <property type="entry name" value="RNA_pol_N"/>
</dbReference>
<dbReference type="GO" id="GO:0000428">
    <property type="term" value="C:DNA-directed RNA polymerase complex"/>
    <property type="evidence" value="ECO:0007669"/>
    <property type="project" value="UniProtKB-KW"/>
</dbReference>
<geneLocation type="chloroplast" evidence="9"/>
<dbReference type="Pfam" id="PF04997">
    <property type="entry name" value="RNA_pol_Rpb1_1"/>
    <property type="match status" value="1"/>
</dbReference>
<keyword evidence="9" id="KW-0934">Plastid</keyword>
<evidence type="ECO:0000256" key="3">
    <source>
        <dbReference type="ARBA" id="ARBA00022679"/>
    </source>
</evidence>
<evidence type="ECO:0000259" key="8">
    <source>
        <dbReference type="SMART" id="SM00663"/>
    </source>
</evidence>
<evidence type="ECO:0000256" key="5">
    <source>
        <dbReference type="ARBA" id="ARBA00023163"/>
    </source>
</evidence>
<dbReference type="PANTHER" id="PTHR19376">
    <property type="entry name" value="DNA-DIRECTED RNA POLYMERASE"/>
    <property type="match status" value="1"/>
</dbReference>
<keyword evidence="2 7" id="KW-0240">DNA-directed RNA polymerase</keyword>
<accession>A0A0G3SGQ9</accession>
<gene>
    <name evidence="9" type="primary">rpoC1</name>
</gene>
<dbReference type="SUPFAM" id="SSF64484">
    <property type="entry name" value="beta and beta-prime subunits of DNA dependent RNA-polymerase"/>
    <property type="match status" value="1"/>
</dbReference>
<evidence type="ECO:0000256" key="6">
    <source>
        <dbReference type="ARBA" id="ARBA00048552"/>
    </source>
</evidence>
<dbReference type="InterPro" id="IPR007080">
    <property type="entry name" value="RNA_pol_Rpb1_1"/>
</dbReference>
<dbReference type="PANTHER" id="PTHR19376:SF54">
    <property type="entry name" value="DNA-DIRECTED RNA POLYMERASE SUBUNIT BETA"/>
    <property type="match status" value="1"/>
</dbReference>
<evidence type="ECO:0000313" key="9">
    <source>
        <dbReference type="EMBL" id="AKL39005.1"/>
    </source>
</evidence>
<evidence type="ECO:0000256" key="7">
    <source>
        <dbReference type="RuleBase" id="RU004279"/>
    </source>
</evidence>
<proteinExistence type="inferred from homology"/>
<dbReference type="Gene3D" id="1.10.40.90">
    <property type="match status" value="1"/>
</dbReference>
<dbReference type="Pfam" id="PF00623">
    <property type="entry name" value="RNA_pol_Rpb1_2"/>
    <property type="match status" value="2"/>
</dbReference>
<dbReference type="Gene3D" id="4.10.860.120">
    <property type="entry name" value="RNA polymerase II, clamp domain"/>
    <property type="match status" value="1"/>
</dbReference>
<evidence type="ECO:0000256" key="2">
    <source>
        <dbReference type="ARBA" id="ARBA00022478"/>
    </source>
</evidence>
<dbReference type="InterPro" id="IPR044893">
    <property type="entry name" value="RNA_pol_Rpb1_clamp_domain"/>
</dbReference>
<dbReference type="InterPro" id="IPR045867">
    <property type="entry name" value="DNA-dir_RpoC_beta_prime"/>
</dbReference>
<dbReference type="Gene3D" id="1.10.274.100">
    <property type="entry name" value="RNA polymerase Rpb1, domain 3"/>
    <property type="match status" value="1"/>
</dbReference>
<evidence type="ECO:0000256" key="1">
    <source>
        <dbReference type="ARBA" id="ARBA00004026"/>
    </source>
</evidence>
<dbReference type="EC" id="2.7.7.6" evidence="7"/>
<name>A0A0G3SGQ9_9EUGL</name>
<keyword evidence="5 7" id="KW-0804">Transcription</keyword>
<dbReference type="Gene3D" id="2.40.40.20">
    <property type="match status" value="1"/>
</dbReference>
<keyword evidence="9" id="KW-0150">Chloroplast</keyword>
<dbReference type="AlphaFoldDB" id="A0A0G3SGQ9"/>
<organism evidence="9">
    <name type="scientific">Cryptoglena skujai</name>
    <dbReference type="NCBI Taxonomy" id="161229"/>
    <lineage>
        <taxon>Eukaryota</taxon>
        <taxon>Discoba</taxon>
        <taxon>Euglenozoa</taxon>
        <taxon>Euglenida</taxon>
        <taxon>Spirocuta</taxon>
        <taxon>Euglenophyceae</taxon>
        <taxon>Euglenales</taxon>
        <taxon>Euglenaceae</taxon>
        <taxon>Cryptoglena</taxon>
    </lineage>
</organism>
<dbReference type="EMBL" id="KP410781">
    <property type="protein sequence ID" value="AKL39005.1"/>
    <property type="molecule type" value="Genomic_DNA"/>
</dbReference>
<comment type="similarity">
    <text evidence="7">Belongs to the RNA polymerase beta' chain family.</text>
</comment>
<dbReference type="GO" id="GO:0003677">
    <property type="term" value="F:DNA binding"/>
    <property type="evidence" value="ECO:0007669"/>
    <property type="project" value="InterPro"/>
</dbReference>
<reference evidence="9" key="1">
    <citation type="journal article" date="2015" name="J. Eukaryot. Microbiol.">
        <title>Chloroplast Genome Evolution in the Euglenaceae.</title>
        <authorList>
            <person name="Bennett M.S."/>
            <person name="Triemer R.E."/>
        </authorList>
    </citation>
    <scope>NUCLEOTIDE SEQUENCE</scope>
    <source>
        <strain evidence="9">SAG 10.88</strain>
    </source>
</reference>
<sequence length="590" mass="68369">MIKEYFQTKIASPEKILTWTERLLPNGKLIGEITKSESINHETFKPIADGLFCEKIFGPTNDWECLCKRYKKIQRRSLEKNAIIICPRCNVEINLSKIRNYRMGYIKLSSAVIHSWYLKNTPNYISITLNKSKKETNKIVYNKSFIQIKKAKGKNSWITGGEAVNILLKNIDLYKTCEKIKFKKRKEIEKEIKELKKPNNVIEKKIIINKNRIKILNHFLTNKVSPHWMTIKFLPVLPPNIRPIVRLKDKTIITTDLNFLYAKIIDINNKINKLRKMSVPENFLNNEKLLLQENVDKLINSETSKNNKYTTTKSLKSLSKNIQGKRGRFRENLLGKTVDYSARSVIIVEPKLRLNECGLPLQIITELFQPIILKKLIELKKINTIREGKNLIKLNRPIIYQIIEKIIKNYPILLNRAPTLHRLGIQSFQIVITKSKAIQLHPLVCSAFNADFDGDQMGIHIPLSLKAIAEARTLMISSNNCTSPATGLTNIIPSQDMILGCYFLTIENTSLYNILKNIKCFNNIEKIFLEYKLNLINIHSYIWICDIDKKKNTNIIKLQKNKNNKLTTNINLKRTTVGRIIFNKVISELL</sequence>
<dbReference type="GO" id="GO:0006351">
    <property type="term" value="P:DNA-templated transcription"/>
    <property type="evidence" value="ECO:0007669"/>
    <property type="project" value="InterPro"/>
</dbReference>
<dbReference type="SMART" id="SM00663">
    <property type="entry name" value="RPOLA_N"/>
    <property type="match status" value="1"/>
</dbReference>
<dbReference type="InterPro" id="IPR007066">
    <property type="entry name" value="RNA_pol_Rpb1_3"/>
</dbReference>
<comment type="function">
    <text evidence="1 7">DNA-dependent RNA polymerase catalyzes the transcription of DNA into RNA using the four ribonucleoside triphosphates as substrates.</text>
</comment>
<keyword evidence="4 7" id="KW-0548">Nucleotidyltransferase</keyword>
<protein>
    <recommendedName>
        <fullName evidence="7">DNA-directed RNA polymerase subunit</fullName>
        <ecNumber evidence="7">2.7.7.6</ecNumber>
    </recommendedName>
</protein>
<dbReference type="Pfam" id="PF04983">
    <property type="entry name" value="RNA_pol_Rpb1_3"/>
    <property type="match status" value="1"/>
</dbReference>
<dbReference type="GeneID" id="24571264"/>
<dbReference type="InterPro" id="IPR042102">
    <property type="entry name" value="RNA_pol_Rpb1_3_sf"/>
</dbReference>
<keyword evidence="3 7" id="KW-0808">Transferase</keyword>